<protein>
    <submittedName>
        <fullName evidence="2">Uncharacterized protein</fullName>
    </submittedName>
</protein>
<dbReference type="AlphaFoldDB" id="A0AAV8ZZE2"/>
<sequence>MYSQTSKNAWKGKSEEEGMLPDRRRTNPAPNQPPRCAAQPPPTSNLDKKGLEWKRE</sequence>
<name>A0AAV8ZZE2_ACOGR</name>
<evidence type="ECO:0000313" key="3">
    <source>
        <dbReference type="Proteomes" id="UP001179952"/>
    </source>
</evidence>
<feature type="compositionally biased region" description="Basic and acidic residues" evidence="1">
    <location>
        <begin position="46"/>
        <end position="56"/>
    </location>
</feature>
<evidence type="ECO:0000256" key="1">
    <source>
        <dbReference type="SAM" id="MobiDB-lite"/>
    </source>
</evidence>
<accession>A0AAV8ZZE2</accession>
<feature type="compositionally biased region" description="Basic and acidic residues" evidence="1">
    <location>
        <begin position="12"/>
        <end position="25"/>
    </location>
</feature>
<gene>
    <name evidence="2" type="ORF">QJS04_geneDACA024982</name>
</gene>
<feature type="region of interest" description="Disordered" evidence="1">
    <location>
        <begin position="1"/>
        <end position="56"/>
    </location>
</feature>
<keyword evidence="3" id="KW-1185">Reference proteome</keyword>
<proteinExistence type="predicted"/>
<dbReference type="EMBL" id="JAUJYN010000026">
    <property type="protein sequence ID" value="KAK1258056.1"/>
    <property type="molecule type" value="Genomic_DNA"/>
</dbReference>
<evidence type="ECO:0000313" key="2">
    <source>
        <dbReference type="EMBL" id="KAK1258056.1"/>
    </source>
</evidence>
<dbReference type="Proteomes" id="UP001179952">
    <property type="component" value="Unassembled WGS sequence"/>
</dbReference>
<reference evidence="2" key="2">
    <citation type="submission" date="2023-06" db="EMBL/GenBank/DDBJ databases">
        <authorList>
            <person name="Ma L."/>
            <person name="Liu K.-W."/>
            <person name="Li Z."/>
            <person name="Hsiao Y.-Y."/>
            <person name="Qi Y."/>
            <person name="Fu T."/>
            <person name="Tang G."/>
            <person name="Zhang D."/>
            <person name="Sun W.-H."/>
            <person name="Liu D.-K."/>
            <person name="Li Y."/>
            <person name="Chen G.-Z."/>
            <person name="Liu X.-D."/>
            <person name="Liao X.-Y."/>
            <person name="Jiang Y.-T."/>
            <person name="Yu X."/>
            <person name="Hao Y."/>
            <person name="Huang J."/>
            <person name="Zhao X.-W."/>
            <person name="Ke S."/>
            <person name="Chen Y.-Y."/>
            <person name="Wu W.-L."/>
            <person name="Hsu J.-L."/>
            <person name="Lin Y.-F."/>
            <person name="Huang M.-D."/>
            <person name="Li C.-Y."/>
            <person name="Huang L."/>
            <person name="Wang Z.-W."/>
            <person name="Zhao X."/>
            <person name="Zhong W.-Y."/>
            <person name="Peng D.-H."/>
            <person name="Ahmad S."/>
            <person name="Lan S."/>
            <person name="Zhang J.-S."/>
            <person name="Tsai W.-C."/>
            <person name="Van De Peer Y."/>
            <person name="Liu Z.-J."/>
        </authorList>
    </citation>
    <scope>NUCLEOTIDE SEQUENCE</scope>
    <source>
        <strain evidence="2">SCP</strain>
        <tissue evidence="2">Leaves</tissue>
    </source>
</reference>
<organism evidence="2 3">
    <name type="scientific">Acorus gramineus</name>
    <name type="common">Dwarf sweet flag</name>
    <dbReference type="NCBI Taxonomy" id="55184"/>
    <lineage>
        <taxon>Eukaryota</taxon>
        <taxon>Viridiplantae</taxon>
        <taxon>Streptophyta</taxon>
        <taxon>Embryophyta</taxon>
        <taxon>Tracheophyta</taxon>
        <taxon>Spermatophyta</taxon>
        <taxon>Magnoliopsida</taxon>
        <taxon>Liliopsida</taxon>
        <taxon>Acoraceae</taxon>
        <taxon>Acorus</taxon>
    </lineage>
</organism>
<reference evidence="2" key="1">
    <citation type="journal article" date="2023" name="Nat. Commun.">
        <title>Diploid and tetraploid genomes of Acorus and the evolution of monocots.</title>
        <authorList>
            <person name="Ma L."/>
            <person name="Liu K.W."/>
            <person name="Li Z."/>
            <person name="Hsiao Y.Y."/>
            <person name="Qi Y."/>
            <person name="Fu T."/>
            <person name="Tang G.D."/>
            <person name="Zhang D."/>
            <person name="Sun W.H."/>
            <person name="Liu D.K."/>
            <person name="Li Y."/>
            <person name="Chen G.Z."/>
            <person name="Liu X.D."/>
            <person name="Liao X.Y."/>
            <person name="Jiang Y.T."/>
            <person name="Yu X."/>
            <person name="Hao Y."/>
            <person name="Huang J."/>
            <person name="Zhao X.W."/>
            <person name="Ke S."/>
            <person name="Chen Y.Y."/>
            <person name="Wu W.L."/>
            <person name="Hsu J.L."/>
            <person name="Lin Y.F."/>
            <person name="Huang M.D."/>
            <person name="Li C.Y."/>
            <person name="Huang L."/>
            <person name="Wang Z.W."/>
            <person name="Zhao X."/>
            <person name="Zhong W.Y."/>
            <person name="Peng D.H."/>
            <person name="Ahmad S."/>
            <person name="Lan S."/>
            <person name="Zhang J.S."/>
            <person name="Tsai W.C."/>
            <person name="Van de Peer Y."/>
            <person name="Liu Z.J."/>
        </authorList>
    </citation>
    <scope>NUCLEOTIDE SEQUENCE</scope>
    <source>
        <strain evidence="2">SCP</strain>
    </source>
</reference>
<comment type="caution">
    <text evidence="2">The sequence shown here is derived from an EMBL/GenBank/DDBJ whole genome shotgun (WGS) entry which is preliminary data.</text>
</comment>